<dbReference type="PANTHER" id="PTHR15272:SF0">
    <property type="entry name" value="CHROMATIN ASSEMBLY FACTOR 1 SUBUNIT A"/>
    <property type="match status" value="1"/>
</dbReference>
<feature type="compositionally biased region" description="Low complexity" evidence="5">
    <location>
        <begin position="797"/>
        <end position="816"/>
    </location>
</feature>
<evidence type="ECO:0000256" key="1">
    <source>
        <dbReference type="ARBA" id="ARBA00004123"/>
    </source>
</evidence>
<evidence type="ECO:0000313" key="8">
    <source>
        <dbReference type="Proteomes" id="UP001143981"/>
    </source>
</evidence>
<feature type="region of interest" description="Disordered" evidence="5">
    <location>
        <begin position="250"/>
        <end position="293"/>
    </location>
</feature>
<feature type="region of interest" description="Disordered" evidence="5">
    <location>
        <begin position="558"/>
        <end position="640"/>
    </location>
</feature>
<comment type="subcellular location">
    <subcellularLocation>
        <location evidence="1">Nucleus</location>
    </subcellularLocation>
</comment>
<gene>
    <name evidence="7" type="ORF">LPJ61_000614</name>
</gene>
<evidence type="ECO:0000256" key="5">
    <source>
        <dbReference type="SAM" id="MobiDB-lite"/>
    </source>
</evidence>
<dbReference type="Pfam" id="PF12253">
    <property type="entry name" value="CAF1A_dimeriz"/>
    <property type="match status" value="1"/>
</dbReference>
<keyword evidence="4" id="KW-0539">Nucleus</keyword>
<dbReference type="AlphaFoldDB" id="A0A9W7YII9"/>
<proteinExistence type="predicted"/>
<evidence type="ECO:0000256" key="3">
    <source>
        <dbReference type="ARBA" id="ARBA00023204"/>
    </source>
</evidence>
<feature type="region of interest" description="Disordered" evidence="5">
    <location>
        <begin position="797"/>
        <end position="837"/>
    </location>
</feature>
<feature type="region of interest" description="Disordered" evidence="5">
    <location>
        <begin position="1"/>
        <end position="28"/>
    </location>
</feature>
<dbReference type="EMBL" id="JANBOI010000031">
    <property type="protein sequence ID" value="KAJ1735328.1"/>
    <property type="molecule type" value="Genomic_DNA"/>
</dbReference>
<evidence type="ECO:0000256" key="4">
    <source>
        <dbReference type="ARBA" id="ARBA00023242"/>
    </source>
</evidence>
<dbReference type="GO" id="GO:0005634">
    <property type="term" value="C:nucleus"/>
    <property type="evidence" value="ECO:0007669"/>
    <property type="project" value="UniProtKB-SubCell"/>
</dbReference>
<dbReference type="OrthoDB" id="440676at2759"/>
<sequence length="837" mass="89608">MWMACVGSREPDSDQSRGAHGKATTTAAAAVATEVRSTPGASPARAPVDGPSIAFKSGRLGLSEKKLGLERHPSVVAAVFGFHQLVAQRRQEDGEGGLPLLCIPREHWPLVAMLVQERDAAMPSLVKSIESQLCPVLFGEEGACNADILAAGVVESTIAQLAECRNYGVPLDELQRASQGYIDVPQGLSINRWEVTDVQLLPSDVRSVVLKRRGQREAAQVECAQWFRALDAQTREQILAGTLKRLKGKVQSAAARGRPSEADAAADGPAGGVSGDAAPGGAPCEASPRKARHALRGQRSLQNFFATERQPLHAARPNDLRGYYESTFLPFNLRNNTEMYMYRRPAGFDAGCIDHVLSATSEMAGGAGDLPRTSELLRELAESSTTAAVDASAKPGRVPAVADGIDLDEVELHLLRLRTLRMKLVQFHGTRRPGYFGTWSRSLQRVCGRRPFAQDTAELDYAVDSDAEWEAEDEEGEDLRSEDDEDDDDEEDDEDFDDECGFVVGDGVALARTHERLSRGMDGLDDGLETDGSGFCSDDEELEEIDPDEEVCADSMEEDVHTSANDMDVDGEVGGGRPAGASMAPLASGSSAPGGHQPTPRRPKHRDADEHRPQRRRRVVPLTPVVVGLAPEDNDDGPQASRMDVCGGDGRPQQDGKGGSVARAHLLALLAVVTIDAELPLAISVEPADMWENKRSPDSTSGLALDDSSEGVRRGKAITDEDLCVLANVVHGSSLGVSRLVEELKRQMLGATKAQIERLIHEHARKEKRAPTTRLLWYVNTELVEKAQALKLAAGAASASAADDPGPAPDTGDPAALSPPGAGAKRQRTSAMECGST</sequence>
<organism evidence="7 8">
    <name type="scientific">Coemansia biformis</name>
    <dbReference type="NCBI Taxonomy" id="1286918"/>
    <lineage>
        <taxon>Eukaryota</taxon>
        <taxon>Fungi</taxon>
        <taxon>Fungi incertae sedis</taxon>
        <taxon>Zoopagomycota</taxon>
        <taxon>Kickxellomycotina</taxon>
        <taxon>Kickxellomycetes</taxon>
        <taxon>Kickxellales</taxon>
        <taxon>Kickxellaceae</taxon>
        <taxon>Coemansia</taxon>
    </lineage>
</organism>
<dbReference type="GO" id="GO:0006281">
    <property type="term" value="P:DNA repair"/>
    <property type="evidence" value="ECO:0007669"/>
    <property type="project" value="UniProtKB-KW"/>
</dbReference>
<evidence type="ECO:0000259" key="6">
    <source>
        <dbReference type="Pfam" id="PF12253"/>
    </source>
</evidence>
<protein>
    <recommendedName>
        <fullName evidence="6">Chromatin assembly factor 1 subunit A dimerization domain-containing protein</fullName>
    </recommendedName>
</protein>
<keyword evidence="3" id="KW-0234">DNA repair</keyword>
<keyword evidence="2" id="KW-0227">DNA damage</keyword>
<dbReference type="PANTHER" id="PTHR15272">
    <property type="entry name" value="CHROMATIN ASSEMBLY FACTOR 1 SUBUNIT A CAF-1 SUBUNIT A"/>
    <property type="match status" value="1"/>
</dbReference>
<reference evidence="7" key="1">
    <citation type="submission" date="2022-07" db="EMBL/GenBank/DDBJ databases">
        <title>Phylogenomic reconstructions and comparative analyses of Kickxellomycotina fungi.</title>
        <authorList>
            <person name="Reynolds N.K."/>
            <person name="Stajich J.E."/>
            <person name="Barry K."/>
            <person name="Grigoriev I.V."/>
            <person name="Crous P."/>
            <person name="Smith M.E."/>
        </authorList>
    </citation>
    <scope>NUCLEOTIDE SEQUENCE</scope>
    <source>
        <strain evidence="7">BCRC 34381</strain>
    </source>
</reference>
<comment type="caution">
    <text evidence="7">The sequence shown here is derived from an EMBL/GenBank/DDBJ whole genome shotgun (WGS) entry which is preliminary data.</text>
</comment>
<dbReference type="InterPro" id="IPR022043">
    <property type="entry name" value="CAF1A_DD"/>
</dbReference>
<feature type="domain" description="Chromatin assembly factor 1 subunit A dimerization" evidence="6">
    <location>
        <begin position="423"/>
        <end position="495"/>
    </location>
</feature>
<evidence type="ECO:0000256" key="2">
    <source>
        <dbReference type="ARBA" id="ARBA00022763"/>
    </source>
</evidence>
<dbReference type="GO" id="GO:0006334">
    <property type="term" value="P:nucleosome assembly"/>
    <property type="evidence" value="ECO:0007669"/>
    <property type="project" value="TreeGrafter"/>
</dbReference>
<dbReference type="Proteomes" id="UP001143981">
    <property type="component" value="Unassembled WGS sequence"/>
</dbReference>
<feature type="region of interest" description="Disordered" evidence="5">
    <location>
        <begin position="520"/>
        <end position="544"/>
    </location>
</feature>
<name>A0A9W7YII9_9FUNG</name>
<feature type="region of interest" description="Disordered" evidence="5">
    <location>
        <begin position="459"/>
        <end position="502"/>
    </location>
</feature>
<accession>A0A9W7YII9</accession>
<feature type="compositionally biased region" description="Acidic residues" evidence="5">
    <location>
        <begin position="459"/>
        <end position="500"/>
    </location>
</feature>
<dbReference type="GO" id="GO:0033186">
    <property type="term" value="C:CAF-1 complex"/>
    <property type="evidence" value="ECO:0007669"/>
    <property type="project" value="TreeGrafter"/>
</dbReference>
<evidence type="ECO:0000313" key="7">
    <source>
        <dbReference type="EMBL" id="KAJ1735328.1"/>
    </source>
</evidence>
<keyword evidence="8" id="KW-1185">Reference proteome</keyword>
<feature type="region of interest" description="Disordered" evidence="5">
    <location>
        <begin position="693"/>
        <end position="712"/>
    </location>
</feature>